<dbReference type="PANTHER" id="PTHR22595">
    <property type="entry name" value="CHITINASE-RELATED"/>
    <property type="match status" value="1"/>
</dbReference>
<evidence type="ECO:0000256" key="2">
    <source>
        <dbReference type="PIRSR" id="PIRSR001060-1"/>
    </source>
</evidence>
<dbReference type="PANTHER" id="PTHR22595:SF176">
    <property type="entry name" value="CHITINASE-LIKE PROTEIN 2"/>
    <property type="match status" value="1"/>
</dbReference>
<dbReference type="GO" id="GO:0004568">
    <property type="term" value="F:chitinase activity"/>
    <property type="evidence" value="ECO:0007669"/>
    <property type="project" value="InterPro"/>
</dbReference>
<feature type="signal peptide" evidence="4">
    <location>
        <begin position="1"/>
        <end position="24"/>
    </location>
</feature>
<dbReference type="Gene3D" id="1.10.530.10">
    <property type="match status" value="1"/>
</dbReference>
<protein>
    <recommendedName>
        <fullName evidence="5">Glycoside hydrolase family 19 catalytic domain-containing protein</fullName>
    </recommendedName>
</protein>
<dbReference type="FunFam" id="3.30.20.10:FF:000001">
    <property type="entry name" value="Endochitinase (Chitinase)"/>
    <property type="match status" value="1"/>
</dbReference>
<accession>A0AAW1K7C7</accession>
<dbReference type="Pfam" id="PF00182">
    <property type="entry name" value="Glyco_hydro_19"/>
    <property type="match status" value="1"/>
</dbReference>
<comment type="caution">
    <text evidence="6">The sequence shown here is derived from an EMBL/GenBank/DDBJ whole genome shotgun (WGS) entry which is preliminary data.</text>
</comment>
<reference evidence="6" key="1">
    <citation type="submission" date="2024-03" db="EMBL/GenBank/DDBJ databases">
        <title>WGS assembly of Saponaria officinalis var. Norfolk2.</title>
        <authorList>
            <person name="Jenkins J."/>
            <person name="Shu S."/>
            <person name="Grimwood J."/>
            <person name="Barry K."/>
            <person name="Goodstein D."/>
            <person name="Schmutz J."/>
            <person name="Leebens-Mack J."/>
            <person name="Osbourn A."/>
        </authorList>
    </citation>
    <scope>NUCLEOTIDE SEQUENCE [LARGE SCALE GENOMIC DNA]</scope>
    <source>
        <strain evidence="6">JIC</strain>
    </source>
</reference>
<name>A0AAW1K7C7_SAPOF</name>
<evidence type="ECO:0000313" key="7">
    <source>
        <dbReference type="Proteomes" id="UP001443914"/>
    </source>
</evidence>
<evidence type="ECO:0000313" key="6">
    <source>
        <dbReference type="EMBL" id="KAK9714231.1"/>
    </source>
</evidence>
<keyword evidence="1 3" id="KW-1015">Disulfide bond</keyword>
<dbReference type="AlphaFoldDB" id="A0AAW1K7C7"/>
<evidence type="ECO:0000259" key="5">
    <source>
        <dbReference type="Pfam" id="PF00182"/>
    </source>
</evidence>
<dbReference type="GO" id="GO:0006032">
    <property type="term" value="P:chitin catabolic process"/>
    <property type="evidence" value="ECO:0007669"/>
    <property type="project" value="InterPro"/>
</dbReference>
<dbReference type="InterPro" id="IPR000726">
    <property type="entry name" value="Glyco_hydro_19_cat"/>
</dbReference>
<feature type="disulfide bond" evidence="3">
    <location>
        <begin position="266"/>
        <end position="302"/>
    </location>
</feature>
<evidence type="ECO:0000256" key="1">
    <source>
        <dbReference type="ARBA" id="ARBA00023157"/>
    </source>
</evidence>
<dbReference type="EMBL" id="JBDFQZ010000006">
    <property type="protein sequence ID" value="KAK9714231.1"/>
    <property type="molecule type" value="Genomic_DNA"/>
</dbReference>
<dbReference type="CDD" id="cd00325">
    <property type="entry name" value="chitinase_GH19"/>
    <property type="match status" value="1"/>
</dbReference>
<dbReference type="SUPFAM" id="SSF53955">
    <property type="entry name" value="Lysozyme-like"/>
    <property type="match status" value="1"/>
</dbReference>
<dbReference type="Proteomes" id="UP001443914">
    <property type="component" value="Unassembled WGS sequence"/>
</dbReference>
<keyword evidence="7" id="KW-1185">Reference proteome</keyword>
<gene>
    <name evidence="6" type="ORF">RND81_06G080300</name>
</gene>
<proteinExistence type="predicted"/>
<organism evidence="6 7">
    <name type="scientific">Saponaria officinalis</name>
    <name type="common">Common soapwort</name>
    <name type="synonym">Lychnis saponaria</name>
    <dbReference type="NCBI Taxonomy" id="3572"/>
    <lineage>
        <taxon>Eukaryota</taxon>
        <taxon>Viridiplantae</taxon>
        <taxon>Streptophyta</taxon>
        <taxon>Embryophyta</taxon>
        <taxon>Tracheophyta</taxon>
        <taxon>Spermatophyta</taxon>
        <taxon>Magnoliopsida</taxon>
        <taxon>eudicotyledons</taxon>
        <taxon>Gunneridae</taxon>
        <taxon>Pentapetalae</taxon>
        <taxon>Caryophyllales</taxon>
        <taxon>Caryophyllaceae</taxon>
        <taxon>Caryophylleae</taxon>
        <taxon>Saponaria</taxon>
    </lineage>
</organism>
<feature type="domain" description="Glycoside hydrolase family 19 catalytic" evidence="5">
    <location>
        <begin position="67"/>
        <end position="294"/>
    </location>
</feature>
<dbReference type="Gene3D" id="3.30.20.10">
    <property type="entry name" value="Endochitinase, domain 2"/>
    <property type="match status" value="1"/>
</dbReference>
<evidence type="ECO:0000256" key="3">
    <source>
        <dbReference type="PIRSR" id="PIRSR001060-2"/>
    </source>
</evidence>
<dbReference type="GO" id="GO:0016998">
    <property type="term" value="P:cell wall macromolecule catabolic process"/>
    <property type="evidence" value="ECO:0007669"/>
    <property type="project" value="InterPro"/>
</dbReference>
<feature type="disulfide bond" evidence="3">
    <location>
        <begin position="156"/>
        <end position="166"/>
    </location>
</feature>
<keyword evidence="4" id="KW-0732">Signal</keyword>
<sequence length="319" mass="35620">MSSKMAILFFITLLLSIMAEVTHADMAEETKVKIVHGKKECTRGWECPTWSKNCCNETISDYFQVYQFENLFSKRNTPTAHAVGFWDYQAFIVASANYQPQGFGTTGGHLMSMMEIAAFLGVVGAETSCGYNVATGGPTAWGLCYNRELSPSQNYCDDYYKYTYPCTPGVEYFGRGALPLYWNVNYGATGEALKVDLLNHPEYIEQNATLAFQAAIWRWMTEIKKGQPSAHQAFTGTWKQTKNDTLSKRFPGLGTAMNVLFGDQVCGQGEDVEKMNNIISHYLYYSDLMGIGREKAAFNVSCGQQKVYNPTKAPQTASL</sequence>
<feature type="active site" description="Proton donor" evidence="2">
    <location>
        <position position="126"/>
    </location>
</feature>
<dbReference type="InterPro" id="IPR016283">
    <property type="entry name" value="Glyco_hydro_19"/>
</dbReference>
<evidence type="ECO:0000256" key="4">
    <source>
        <dbReference type="SAM" id="SignalP"/>
    </source>
</evidence>
<dbReference type="InterPro" id="IPR023346">
    <property type="entry name" value="Lysozyme-like_dom_sf"/>
</dbReference>
<dbReference type="PIRSF" id="PIRSF001060">
    <property type="entry name" value="Endochitinase"/>
    <property type="match status" value="1"/>
</dbReference>
<dbReference type="GO" id="GO:0005975">
    <property type="term" value="P:carbohydrate metabolic process"/>
    <property type="evidence" value="ECO:0007669"/>
    <property type="project" value="InterPro"/>
</dbReference>
<feature type="chain" id="PRO_5043340350" description="Glycoside hydrolase family 19 catalytic domain-containing protein" evidence="4">
    <location>
        <begin position="25"/>
        <end position="319"/>
    </location>
</feature>